<proteinExistence type="predicted"/>
<dbReference type="Proteomes" id="UP000014680">
    <property type="component" value="Unassembled WGS sequence"/>
</dbReference>
<dbReference type="VEuPathDB" id="AmoebaDB:EIN_430380"/>
<accession>A0A0A1UHF5</accession>
<evidence type="ECO:0000256" key="1">
    <source>
        <dbReference type="SAM" id="Phobius"/>
    </source>
</evidence>
<dbReference type="GeneID" id="14894232"/>
<dbReference type="KEGG" id="eiv:EIN_430380"/>
<keyword evidence="1" id="KW-1133">Transmembrane helix</keyword>
<reference evidence="2 3" key="1">
    <citation type="submission" date="2012-10" db="EMBL/GenBank/DDBJ databases">
        <authorList>
            <person name="Zafar N."/>
            <person name="Inman J."/>
            <person name="Hall N."/>
            <person name="Lorenzi H."/>
            <person name="Caler E."/>
        </authorList>
    </citation>
    <scope>NUCLEOTIDE SEQUENCE [LARGE SCALE GENOMIC DNA]</scope>
    <source>
        <strain evidence="2 3">IP1</strain>
    </source>
</reference>
<gene>
    <name evidence="2" type="ORF">EIN_430380</name>
</gene>
<keyword evidence="3" id="KW-1185">Reference proteome</keyword>
<dbReference type="EMBL" id="KB206168">
    <property type="protein sequence ID" value="ELP95232.1"/>
    <property type="molecule type" value="Genomic_DNA"/>
</dbReference>
<dbReference type="OMA" id="CHWKFEE"/>
<evidence type="ECO:0000313" key="3">
    <source>
        <dbReference type="Proteomes" id="UP000014680"/>
    </source>
</evidence>
<feature type="transmembrane region" description="Helical" evidence="1">
    <location>
        <begin position="6"/>
        <end position="29"/>
    </location>
</feature>
<organism evidence="2 3">
    <name type="scientific">Entamoeba invadens IP1</name>
    <dbReference type="NCBI Taxonomy" id="370355"/>
    <lineage>
        <taxon>Eukaryota</taxon>
        <taxon>Amoebozoa</taxon>
        <taxon>Evosea</taxon>
        <taxon>Archamoebae</taxon>
        <taxon>Mastigamoebida</taxon>
        <taxon>Entamoebidae</taxon>
        <taxon>Entamoeba</taxon>
    </lineage>
</organism>
<sequence>MEEEEQIFINFRCAIIDGMFMGMPMFHVVKMMRNMKKLVETIVEEEGKYKATYSSKTVSNLNLIFDFDNSQCLTRVTVLNPSIKKTKEKYYISSSGKGVVEDFKFDLTKNPEIIMKQNGQYIQEIQMSSDNQVIQPTKLIEFPSSKDVLVKDNVLSFAIGDNVDKSHLAIGATVSEVRSIFGDTQNVSRQDGIVIWEYFDRGIEVLFNTLFVVIGYVLHTNDISDDCFNVFAQCHWFICSNDKRVISYRDDWSSQEKSYTFALEKTDFENKFYSLENMKGMRFLVKKDRIMKILVTAPK</sequence>
<protein>
    <submittedName>
        <fullName evidence="2">Uncharacterized protein</fullName>
    </submittedName>
</protein>
<evidence type="ECO:0000313" key="2">
    <source>
        <dbReference type="EMBL" id="ELP95232.1"/>
    </source>
</evidence>
<dbReference type="RefSeq" id="XP_004262003.1">
    <property type="nucleotide sequence ID" value="XM_004261955.1"/>
</dbReference>
<dbReference type="AlphaFoldDB" id="A0A0A1UHF5"/>
<keyword evidence="1" id="KW-0472">Membrane</keyword>
<keyword evidence="1" id="KW-0812">Transmembrane</keyword>
<name>A0A0A1UHF5_ENTIV</name>